<dbReference type="FunFam" id="3.30.1060.10:FF:000001">
    <property type="entry name" value="Peptide methionine sulfoxide reductase MsrA"/>
    <property type="match status" value="1"/>
</dbReference>
<dbReference type="Pfam" id="PF01625">
    <property type="entry name" value="PMSR"/>
    <property type="match status" value="1"/>
</dbReference>
<dbReference type="GO" id="GO:0005737">
    <property type="term" value="C:cytoplasm"/>
    <property type="evidence" value="ECO:0007669"/>
    <property type="project" value="TreeGrafter"/>
</dbReference>
<dbReference type="Proteomes" id="UP000824782">
    <property type="component" value="Unassembled WGS sequence"/>
</dbReference>
<evidence type="ECO:0000256" key="5">
    <source>
        <dbReference type="ARBA" id="ARBA00030273"/>
    </source>
</evidence>
<comment type="catalytic activity">
    <reaction evidence="8">
        <text>[thioredoxin]-disulfide + L-methionine + H2O = L-methionine (S)-S-oxide + [thioredoxin]-dithiol</text>
        <dbReference type="Rhea" id="RHEA:19993"/>
        <dbReference type="Rhea" id="RHEA-COMP:10698"/>
        <dbReference type="Rhea" id="RHEA-COMP:10700"/>
        <dbReference type="ChEBI" id="CHEBI:15377"/>
        <dbReference type="ChEBI" id="CHEBI:29950"/>
        <dbReference type="ChEBI" id="CHEBI:50058"/>
        <dbReference type="ChEBI" id="CHEBI:57844"/>
        <dbReference type="ChEBI" id="CHEBI:58772"/>
        <dbReference type="EC" id="1.8.4.11"/>
    </reaction>
</comment>
<keyword evidence="3" id="KW-0560">Oxidoreductase</keyword>
<protein>
    <recommendedName>
        <fullName evidence="9">Mitochondrial peptide methionine sulfoxide reductase</fullName>
        <ecNumber evidence="2">1.8.4.11</ecNumber>
    </recommendedName>
    <alternativeName>
        <fullName evidence="6">Peptide-methionine (S)-S-oxide reductase</fullName>
    </alternativeName>
    <alternativeName>
        <fullName evidence="5">Protein-methionine-S-oxide reductase</fullName>
    </alternativeName>
</protein>
<evidence type="ECO:0000313" key="11">
    <source>
        <dbReference type="EMBL" id="KAG8588622.1"/>
    </source>
</evidence>
<evidence type="ECO:0000256" key="4">
    <source>
        <dbReference type="ARBA" id="ARBA00024679"/>
    </source>
</evidence>
<name>A0AAV7CW67_ENGPU</name>
<dbReference type="GO" id="GO:0034599">
    <property type="term" value="P:cellular response to oxidative stress"/>
    <property type="evidence" value="ECO:0007669"/>
    <property type="project" value="TreeGrafter"/>
</dbReference>
<dbReference type="HAMAP" id="MF_01401">
    <property type="entry name" value="MsrA"/>
    <property type="match status" value="1"/>
</dbReference>
<evidence type="ECO:0000256" key="1">
    <source>
        <dbReference type="ARBA" id="ARBA00005591"/>
    </source>
</evidence>
<keyword evidence="12" id="KW-1185">Reference proteome</keyword>
<comment type="similarity">
    <text evidence="1">Belongs to the MsrA Met sulfoxide reductase family.</text>
</comment>
<dbReference type="InterPro" id="IPR050162">
    <property type="entry name" value="MsrA_MetSO_reductase"/>
</dbReference>
<dbReference type="AlphaFoldDB" id="A0AAV7CW67"/>
<feature type="domain" description="Peptide methionine sulphoxide reductase MsrA" evidence="10">
    <location>
        <begin position="30"/>
        <end position="182"/>
    </location>
</feature>
<dbReference type="EMBL" id="WNYA01000002">
    <property type="protein sequence ID" value="KAG8588622.1"/>
    <property type="molecule type" value="Genomic_DNA"/>
</dbReference>
<dbReference type="NCBIfam" id="TIGR00401">
    <property type="entry name" value="msrA"/>
    <property type="match status" value="1"/>
</dbReference>
<dbReference type="EC" id="1.8.4.11" evidence="2"/>
<comment type="catalytic activity">
    <reaction evidence="7">
        <text>L-methionyl-[protein] + [thioredoxin]-disulfide + H2O = L-methionyl-(S)-S-oxide-[protein] + [thioredoxin]-dithiol</text>
        <dbReference type="Rhea" id="RHEA:14217"/>
        <dbReference type="Rhea" id="RHEA-COMP:10698"/>
        <dbReference type="Rhea" id="RHEA-COMP:10700"/>
        <dbReference type="Rhea" id="RHEA-COMP:12313"/>
        <dbReference type="Rhea" id="RHEA-COMP:12315"/>
        <dbReference type="ChEBI" id="CHEBI:15377"/>
        <dbReference type="ChEBI" id="CHEBI:16044"/>
        <dbReference type="ChEBI" id="CHEBI:29950"/>
        <dbReference type="ChEBI" id="CHEBI:44120"/>
        <dbReference type="ChEBI" id="CHEBI:50058"/>
        <dbReference type="EC" id="1.8.4.11"/>
    </reaction>
</comment>
<dbReference type="InterPro" id="IPR002569">
    <property type="entry name" value="Met_Sox_Rdtase_MsrA_dom"/>
</dbReference>
<dbReference type="GO" id="GO:0008113">
    <property type="term" value="F:peptide-methionine (S)-S-oxide reductase activity"/>
    <property type="evidence" value="ECO:0007669"/>
    <property type="project" value="UniProtKB-EC"/>
</dbReference>
<sequence>MHSGDHDRTAKHAVNGNATLEPFPAGLELALFGMGCFWGVEQLFWKQKGVFSTQVGYAGGFTKNPTYKDVCTGLTAHIEVVRVVFDPKVISYNALLKLFWENHNPTEGMKQGKDIGTQYRSVIFTYDGKQREAALKSKDSFQKELDKVNMGAITTEIHPVPEFYYAEDYHQQYLFKNPDGYCGLKGTGVACVL</sequence>
<evidence type="ECO:0000256" key="2">
    <source>
        <dbReference type="ARBA" id="ARBA00012502"/>
    </source>
</evidence>
<accession>A0AAV7CW67</accession>
<evidence type="ECO:0000259" key="10">
    <source>
        <dbReference type="Pfam" id="PF01625"/>
    </source>
</evidence>
<comment type="caution">
    <text evidence="11">The sequence shown here is derived from an EMBL/GenBank/DDBJ whole genome shotgun (WGS) entry which is preliminary data.</text>
</comment>
<dbReference type="PANTHER" id="PTHR42799">
    <property type="entry name" value="MITOCHONDRIAL PEPTIDE METHIONINE SULFOXIDE REDUCTASE"/>
    <property type="match status" value="1"/>
</dbReference>
<reference evidence="11" key="1">
    <citation type="thesis" date="2020" institute="ProQuest LLC" country="789 East Eisenhower Parkway, Ann Arbor, MI, USA">
        <title>Comparative Genomics and Chromosome Evolution.</title>
        <authorList>
            <person name="Mudd A.B."/>
        </authorList>
    </citation>
    <scope>NUCLEOTIDE SEQUENCE</scope>
    <source>
        <strain evidence="11">237g6f4</strain>
        <tissue evidence="11">Blood</tissue>
    </source>
</reference>
<evidence type="ECO:0000256" key="3">
    <source>
        <dbReference type="ARBA" id="ARBA00023002"/>
    </source>
</evidence>
<organism evidence="11 12">
    <name type="scientific">Engystomops pustulosus</name>
    <name type="common">Tungara frog</name>
    <name type="synonym">Physalaemus pustulosus</name>
    <dbReference type="NCBI Taxonomy" id="76066"/>
    <lineage>
        <taxon>Eukaryota</taxon>
        <taxon>Metazoa</taxon>
        <taxon>Chordata</taxon>
        <taxon>Craniata</taxon>
        <taxon>Vertebrata</taxon>
        <taxon>Euteleostomi</taxon>
        <taxon>Amphibia</taxon>
        <taxon>Batrachia</taxon>
        <taxon>Anura</taxon>
        <taxon>Neobatrachia</taxon>
        <taxon>Hyloidea</taxon>
        <taxon>Leptodactylidae</taxon>
        <taxon>Leiuperinae</taxon>
        <taxon>Engystomops</taxon>
    </lineage>
</organism>
<comment type="function">
    <text evidence="4">Has an important function as a repair enzyme for proteins that have been inactivated by oxidation. Catalyzes the reversible oxidation-reduction of methionine sulfoxide in proteins to methionine.</text>
</comment>
<dbReference type="PANTHER" id="PTHR42799:SF28">
    <property type="entry name" value="PEPTIDE-METHIONINE (S)-S-OXIDE REDUCTASE"/>
    <property type="match status" value="1"/>
</dbReference>
<evidence type="ECO:0000256" key="9">
    <source>
        <dbReference type="ARBA" id="ARBA00067384"/>
    </source>
</evidence>
<dbReference type="Gene3D" id="3.30.1060.10">
    <property type="entry name" value="Peptide methionine sulphoxide reductase MsrA"/>
    <property type="match status" value="1"/>
</dbReference>
<dbReference type="SUPFAM" id="SSF55068">
    <property type="entry name" value="Peptide methionine sulfoxide reductase"/>
    <property type="match status" value="1"/>
</dbReference>
<proteinExistence type="inferred from homology"/>
<gene>
    <name evidence="11" type="ORF">GDO81_006039</name>
</gene>
<dbReference type="InterPro" id="IPR036509">
    <property type="entry name" value="Met_Sox_Rdtase_MsrA_sf"/>
</dbReference>
<evidence type="ECO:0000256" key="7">
    <source>
        <dbReference type="ARBA" id="ARBA00047806"/>
    </source>
</evidence>
<evidence type="ECO:0000256" key="8">
    <source>
        <dbReference type="ARBA" id="ARBA00048782"/>
    </source>
</evidence>
<evidence type="ECO:0000256" key="6">
    <source>
        <dbReference type="ARBA" id="ARBA00030643"/>
    </source>
</evidence>
<evidence type="ECO:0000313" key="12">
    <source>
        <dbReference type="Proteomes" id="UP000824782"/>
    </source>
</evidence>